<evidence type="ECO:0000256" key="1">
    <source>
        <dbReference type="SAM" id="MobiDB-lite"/>
    </source>
</evidence>
<protein>
    <submittedName>
        <fullName evidence="2">Uncharacterized protein</fullName>
    </submittedName>
</protein>
<dbReference type="Proteomes" id="UP000634136">
    <property type="component" value="Unassembled WGS sequence"/>
</dbReference>
<accession>A0A834W6B5</accession>
<organism evidence="2 3">
    <name type="scientific">Senna tora</name>
    <dbReference type="NCBI Taxonomy" id="362788"/>
    <lineage>
        <taxon>Eukaryota</taxon>
        <taxon>Viridiplantae</taxon>
        <taxon>Streptophyta</taxon>
        <taxon>Embryophyta</taxon>
        <taxon>Tracheophyta</taxon>
        <taxon>Spermatophyta</taxon>
        <taxon>Magnoliopsida</taxon>
        <taxon>eudicotyledons</taxon>
        <taxon>Gunneridae</taxon>
        <taxon>Pentapetalae</taxon>
        <taxon>rosids</taxon>
        <taxon>fabids</taxon>
        <taxon>Fabales</taxon>
        <taxon>Fabaceae</taxon>
        <taxon>Caesalpinioideae</taxon>
        <taxon>Cassia clade</taxon>
        <taxon>Senna</taxon>
    </lineage>
</organism>
<evidence type="ECO:0000313" key="2">
    <source>
        <dbReference type="EMBL" id="KAF7807471.1"/>
    </source>
</evidence>
<keyword evidence="3" id="KW-1185">Reference proteome</keyword>
<evidence type="ECO:0000313" key="3">
    <source>
        <dbReference type="Proteomes" id="UP000634136"/>
    </source>
</evidence>
<name>A0A834W6B5_9FABA</name>
<dbReference type="AlphaFoldDB" id="A0A834W6B5"/>
<gene>
    <name evidence="2" type="ORF">G2W53_039632</name>
</gene>
<dbReference type="EMBL" id="JAAIUW010000012">
    <property type="protein sequence ID" value="KAF7807471.1"/>
    <property type="molecule type" value="Genomic_DNA"/>
</dbReference>
<comment type="caution">
    <text evidence="2">The sequence shown here is derived from an EMBL/GenBank/DDBJ whole genome shotgun (WGS) entry which is preliminary data.</text>
</comment>
<feature type="compositionally biased region" description="Basic residues" evidence="1">
    <location>
        <begin position="66"/>
        <end position="83"/>
    </location>
</feature>
<sequence>MTSLPSPLGSPLLMTKHPVYDTQQGEFKRRVKQRYHLPLIQHPRTPKARGKQKGEKSQSFKNSQMARRKTRVKLKNKRRMSQT</sequence>
<reference evidence="2" key="1">
    <citation type="submission" date="2020-09" db="EMBL/GenBank/DDBJ databases">
        <title>Genome-Enabled Discovery of Anthraquinone Biosynthesis in Senna tora.</title>
        <authorList>
            <person name="Kang S.-H."/>
            <person name="Pandey R.P."/>
            <person name="Lee C.-M."/>
            <person name="Sim J.-S."/>
            <person name="Jeong J.-T."/>
            <person name="Choi B.-S."/>
            <person name="Jung M."/>
            <person name="Ginzburg D."/>
            <person name="Zhao K."/>
            <person name="Won S.Y."/>
            <person name="Oh T.-J."/>
            <person name="Yu Y."/>
            <person name="Kim N.-H."/>
            <person name="Lee O.R."/>
            <person name="Lee T.-H."/>
            <person name="Bashyal P."/>
            <person name="Kim T.-S."/>
            <person name="Lee W.-H."/>
            <person name="Kawkins C."/>
            <person name="Kim C.-K."/>
            <person name="Kim J.S."/>
            <person name="Ahn B.O."/>
            <person name="Rhee S.Y."/>
            <person name="Sohng J.K."/>
        </authorList>
    </citation>
    <scope>NUCLEOTIDE SEQUENCE</scope>
    <source>
        <tissue evidence="2">Leaf</tissue>
    </source>
</reference>
<proteinExistence type="predicted"/>
<feature type="region of interest" description="Disordered" evidence="1">
    <location>
        <begin position="35"/>
        <end position="83"/>
    </location>
</feature>